<name>A0AAV6X2G6_9LAMI</name>
<evidence type="ECO:0000259" key="5">
    <source>
        <dbReference type="PROSITE" id="PS51294"/>
    </source>
</evidence>
<feature type="domain" description="Myb-like" evidence="4">
    <location>
        <begin position="433"/>
        <end position="480"/>
    </location>
</feature>
<dbReference type="PANTHER" id="PTHR47122:SF13">
    <property type="entry name" value="HOMEODOMAIN-LIKE PROTEIN-RELATED"/>
    <property type="match status" value="1"/>
</dbReference>
<evidence type="ECO:0000313" key="6">
    <source>
        <dbReference type="EMBL" id="KAG8376569.1"/>
    </source>
</evidence>
<feature type="domain" description="HTH myb-type" evidence="5">
    <location>
        <begin position="425"/>
        <end position="484"/>
    </location>
</feature>
<protein>
    <submittedName>
        <fullName evidence="6">Uncharacterized protein</fullName>
    </submittedName>
</protein>
<evidence type="ECO:0000259" key="4">
    <source>
        <dbReference type="PROSITE" id="PS50090"/>
    </source>
</evidence>
<dbReference type="AlphaFoldDB" id="A0AAV6X2G6"/>
<dbReference type="EMBL" id="WHWC01000009">
    <property type="protein sequence ID" value="KAG8376569.1"/>
    <property type="molecule type" value="Genomic_DNA"/>
</dbReference>
<feature type="compositionally biased region" description="Basic and acidic residues" evidence="3">
    <location>
        <begin position="393"/>
        <end position="409"/>
    </location>
</feature>
<dbReference type="SUPFAM" id="SSF46689">
    <property type="entry name" value="Homeodomain-like"/>
    <property type="match status" value="1"/>
</dbReference>
<dbReference type="Gene3D" id="1.10.246.220">
    <property type="match status" value="1"/>
</dbReference>
<dbReference type="GO" id="GO:0005634">
    <property type="term" value="C:nucleus"/>
    <property type="evidence" value="ECO:0007669"/>
    <property type="project" value="UniProtKB-SubCell"/>
</dbReference>
<evidence type="ECO:0000313" key="7">
    <source>
        <dbReference type="Proteomes" id="UP000826271"/>
    </source>
</evidence>
<dbReference type="CDD" id="cd11660">
    <property type="entry name" value="SANT_TRF"/>
    <property type="match status" value="1"/>
</dbReference>
<dbReference type="InterPro" id="IPR017930">
    <property type="entry name" value="Myb_dom"/>
</dbReference>
<evidence type="ECO:0000256" key="1">
    <source>
        <dbReference type="ARBA" id="ARBA00004123"/>
    </source>
</evidence>
<keyword evidence="7" id="KW-1185">Reference proteome</keyword>
<comment type="subcellular location">
    <subcellularLocation>
        <location evidence="1">Nucleus</location>
    </subcellularLocation>
</comment>
<gene>
    <name evidence="6" type="ORF">BUALT_Bualt09G0077100</name>
</gene>
<feature type="region of interest" description="Disordered" evidence="3">
    <location>
        <begin position="220"/>
        <end position="272"/>
    </location>
</feature>
<feature type="compositionally biased region" description="Basic and acidic residues" evidence="3">
    <location>
        <begin position="333"/>
        <end position="350"/>
    </location>
</feature>
<dbReference type="PROSITE" id="PS50090">
    <property type="entry name" value="MYB_LIKE"/>
    <property type="match status" value="1"/>
</dbReference>
<keyword evidence="2" id="KW-0539">Nucleus</keyword>
<organism evidence="6 7">
    <name type="scientific">Buddleja alternifolia</name>
    <dbReference type="NCBI Taxonomy" id="168488"/>
    <lineage>
        <taxon>Eukaryota</taxon>
        <taxon>Viridiplantae</taxon>
        <taxon>Streptophyta</taxon>
        <taxon>Embryophyta</taxon>
        <taxon>Tracheophyta</taxon>
        <taxon>Spermatophyta</taxon>
        <taxon>Magnoliopsida</taxon>
        <taxon>eudicotyledons</taxon>
        <taxon>Gunneridae</taxon>
        <taxon>Pentapetalae</taxon>
        <taxon>asterids</taxon>
        <taxon>lamiids</taxon>
        <taxon>Lamiales</taxon>
        <taxon>Scrophulariaceae</taxon>
        <taxon>Buddlejeae</taxon>
        <taxon>Buddleja</taxon>
    </lineage>
</organism>
<dbReference type="PANTHER" id="PTHR47122">
    <property type="entry name" value="MYB-LIKE DNA-BINDING DOMAIN CONTAINING PROTEIN, EXPRESSED"/>
    <property type="match status" value="1"/>
</dbReference>
<dbReference type="Proteomes" id="UP000826271">
    <property type="component" value="Unassembled WGS sequence"/>
</dbReference>
<dbReference type="SMART" id="SM00717">
    <property type="entry name" value="SANT"/>
    <property type="match status" value="1"/>
</dbReference>
<proteinExistence type="predicted"/>
<reference evidence="6" key="1">
    <citation type="submission" date="2019-10" db="EMBL/GenBank/DDBJ databases">
        <authorList>
            <person name="Zhang R."/>
            <person name="Pan Y."/>
            <person name="Wang J."/>
            <person name="Ma R."/>
            <person name="Yu S."/>
        </authorList>
    </citation>
    <scope>NUCLEOTIDE SEQUENCE</scope>
    <source>
        <strain evidence="6">LA-IB0</strain>
        <tissue evidence="6">Leaf</tissue>
    </source>
</reference>
<sequence>MESGPGLEDGTIDVERLLVEPQDGHASMDSVLCFNEKTPENTMNMEDVSRSFGYHIPNDFCSMGEDYLLGFDFAESITNLDYGSTEALQTSVSDSPIMASNAGTDTPWKSDPFRIMEVAERENNQLLVSSSELGDIPSCRPEPQTLAEEKSLKSLTSPNIDSFNDISSCSFQDILSDENVASPSPSVEMLCCPKTEKIDEFGFTGQDSKTKGQDALATISGQAGLTEAPPKQKRSRKPTQRYIDELSDPISRYSKKRREVSSSTIKDKSLGVKDHKKCHTGYKTMRLPDEDSSVKAIQVPFASLVHKECPKSQEYVVVSFEAHSSDRSNSMTKSKDNRFTLENQKKRDECTTSLHPKRRDDCVPAPSQKKRDDHNTATNQKKRDDWIITVSPKKREPRAAAVSEKKRDEENDDCLYEESSEEVSGRRKHHRLWTIAEVRKLIDGVSQHGVGRWSRIKKLFFSTSPHRTSVDLKDKWRNLLKASGIKEQGDRQGEKKRNMAWRPLPKSILRRVCELATMHPYPKGRKHKIGHLHHDSPDRSTDITLSDYRKILRSINSN</sequence>
<dbReference type="InterPro" id="IPR001005">
    <property type="entry name" value="SANT/Myb"/>
</dbReference>
<dbReference type="PROSITE" id="PS51294">
    <property type="entry name" value="HTH_MYB"/>
    <property type="match status" value="1"/>
</dbReference>
<feature type="compositionally biased region" description="Basic and acidic residues" evidence="3">
    <location>
        <begin position="369"/>
        <end position="386"/>
    </location>
</feature>
<dbReference type="InterPro" id="IPR009057">
    <property type="entry name" value="Homeodomain-like_sf"/>
</dbReference>
<evidence type="ECO:0000256" key="2">
    <source>
        <dbReference type="ARBA" id="ARBA00023242"/>
    </source>
</evidence>
<dbReference type="Pfam" id="PF00249">
    <property type="entry name" value="Myb_DNA-binding"/>
    <property type="match status" value="1"/>
</dbReference>
<comment type="caution">
    <text evidence="6">The sequence shown here is derived from an EMBL/GenBank/DDBJ whole genome shotgun (WGS) entry which is preliminary data.</text>
</comment>
<accession>A0AAV6X2G6</accession>
<evidence type="ECO:0000256" key="3">
    <source>
        <dbReference type="SAM" id="MobiDB-lite"/>
    </source>
</evidence>
<feature type="region of interest" description="Disordered" evidence="3">
    <location>
        <begin position="322"/>
        <end position="413"/>
    </location>
</feature>